<accession>A0ABP8VYS5</accession>
<keyword evidence="7" id="KW-1185">Reference proteome</keyword>
<evidence type="ECO:0000256" key="1">
    <source>
        <dbReference type="ARBA" id="ARBA00022658"/>
    </source>
</evidence>
<evidence type="ECO:0000313" key="7">
    <source>
        <dbReference type="Proteomes" id="UP001500621"/>
    </source>
</evidence>
<dbReference type="EMBL" id="BAABIM010000001">
    <property type="protein sequence ID" value="GAA4676478.1"/>
    <property type="molecule type" value="Genomic_DNA"/>
</dbReference>
<reference evidence="7" key="1">
    <citation type="journal article" date="2019" name="Int. J. Syst. Evol. Microbiol.">
        <title>The Global Catalogue of Microorganisms (GCM) 10K type strain sequencing project: providing services to taxonomists for standard genome sequencing and annotation.</title>
        <authorList>
            <consortium name="The Broad Institute Genomics Platform"/>
            <consortium name="The Broad Institute Genome Sequencing Center for Infectious Disease"/>
            <person name="Wu L."/>
            <person name="Ma J."/>
        </authorList>
    </citation>
    <scope>NUCLEOTIDE SEQUENCE [LARGE SCALE GENOMIC DNA]</scope>
    <source>
        <strain evidence="7">JCM 18127</strain>
    </source>
</reference>
<feature type="chain" id="PRO_5045511036" description="Endonuclease/exonuclease/phosphatase domain-containing protein" evidence="3">
    <location>
        <begin position="34"/>
        <end position="669"/>
    </location>
</feature>
<evidence type="ECO:0000256" key="3">
    <source>
        <dbReference type="SAM" id="SignalP"/>
    </source>
</evidence>
<dbReference type="PANTHER" id="PTHR45982:SF1">
    <property type="entry name" value="REGULATOR OF CHROMOSOME CONDENSATION"/>
    <property type="match status" value="1"/>
</dbReference>
<dbReference type="InterPro" id="IPR009091">
    <property type="entry name" value="RCC1/BLIP-II"/>
</dbReference>
<feature type="domain" description="RCC1-like" evidence="5">
    <location>
        <begin position="156"/>
        <end position="399"/>
    </location>
</feature>
<keyword evidence="2" id="KW-0677">Repeat</keyword>
<dbReference type="Pfam" id="PF25390">
    <property type="entry name" value="WD40_RLD"/>
    <property type="match status" value="1"/>
</dbReference>
<dbReference type="PROSITE" id="PS50012">
    <property type="entry name" value="RCC1_3"/>
    <property type="match status" value="5"/>
</dbReference>
<dbReference type="SUPFAM" id="SSF56219">
    <property type="entry name" value="DNase I-like"/>
    <property type="match status" value="1"/>
</dbReference>
<comment type="caution">
    <text evidence="6">The sequence shown here is derived from an EMBL/GenBank/DDBJ whole genome shotgun (WGS) entry which is preliminary data.</text>
</comment>
<sequence>MNAHRSPRHLVALGLGGLALAVGLVAPTAPVTAAAPVNAPVTVSAPASASALEPTPGSAQSAGGQNTCEVRADATLWCSGDNAWGQVGNGTRTDALAPVQVGDAEWASVSTGGATTCAITLTTQLLCWGHNTRGQLGIGDKPQQWRPTAVPGTGWTQVSASWLHSCGIKAEGTLWCWGNNDRGELGTGTKVMKRTPARVGTLSDWTAVSSGGWHTCGLRADGVAYCWGRNDFGQLGIGSYSPKLVPAGVVTTARFATIDTSWSSTCGVTQAGAALCWGQNDQGQLGNGAEDAPSLRPAAVAGERTWRSVAVGDAHACGVDTDGAAWCWGTNRYGQLGNGSRDRSLVPVRVAPNGTSYSGVEAGWMHSCAVAEQGAPQCWGNNEDGQLNRGNRANRALPPGATQVAPRRAAAKLEPNVTITSFNVLGTNHTQPGGGATNYAPGRIRSEWIGNLVDDYGSDIVAFQELKQDQYTAIKRSMGDRYAFYPGSVTAGKIVWQSVMWDTSQWEFVSARDIVVPVIGTTRPNAMVRLRSKLTGKHIWVLNVHNSSKNTPERQRERNKAVNIEIAQINAQRKKNIPVVFAGDMNERKTVFCKVTGRTDLSAVSGGSNVKGKACKPPRKMHLDWIFTSPELKKKGFAFDRSPKVARITDHNTLTAVATVPVKRGAARR</sequence>
<evidence type="ECO:0000256" key="2">
    <source>
        <dbReference type="ARBA" id="ARBA00022737"/>
    </source>
</evidence>
<keyword evidence="3" id="KW-0732">Signal</keyword>
<evidence type="ECO:0000259" key="4">
    <source>
        <dbReference type="Pfam" id="PF03372"/>
    </source>
</evidence>
<feature type="domain" description="Endonuclease/exonuclease/phosphatase" evidence="4">
    <location>
        <begin position="421"/>
        <end position="651"/>
    </location>
</feature>
<dbReference type="InterPro" id="IPR005135">
    <property type="entry name" value="Endo/exonuclease/phosphatase"/>
</dbReference>
<keyword evidence="1" id="KW-0344">Guanine-nucleotide releasing factor</keyword>
<name>A0ABP8VYS5_9ACTN</name>
<feature type="signal peptide" evidence="3">
    <location>
        <begin position="1"/>
        <end position="33"/>
    </location>
</feature>
<dbReference type="Gene3D" id="2.130.10.30">
    <property type="entry name" value="Regulator of chromosome condensation 1/beta-lactamase-inhibitor protein II"/>
    <property type="match status" value="2"/>
</dbReference>
<proteinExistence type="predicted"/>
<dbReference type="InterPro" id="IPR000408">
    <property type="entry name" value="Reg_chr_condens"/>
</dbReference>
<dbReference type="PRINTS" id="PR00633">
    <property type="entry name" value="RCCNDNSATION"/>
</dbReference>
<dbReference type="InterPro" id="IPR051553">
    <property type="entry name" value="Ran_GTPase-activating"/>
</dbReference>
<dbReference type="Pfam" id="PF03372">
    <property type="entry name" value="Exo_endo_phos"/>
    <property type="match status" value="1"/>
</dbReference>
<protein>
    <recommendedName>
        <fullName evidence="8">Endonuclease/exonuclease/phosphatase domain-containing protein</fullName>
    </recommendedName>
</protein>
<dbReference type="Pfam" id="PF13540">
    <property type="entry name" value="RCC1_2"/>
    <property type="match status" value="1"/>
</dbReference>
<evidence type="ECO:0000313" key="6">
    <source>
        <dbReference type="EMBL" id="GAA4676478.1"/>
    </source>
</evidence>
<evidence type="ECO:0008006" key="8">
    <source>
        <dbReference type="Google" id="ProtNLM"/>
    </source>
</evidence>
<organism evidence="6 7">
    <name type="scientific">Nocardioides nanhaiensis</name>
    <dbReference type="NCBI Taxonomy" id="1476871"/>
    <lineage>
        <taxon>Bacteria</taxon>
        <taxon>Bacillati</taxon>
        <taxon>Actinomycetota</taxon>
        <taxon>Actinomycetes</taxon>
        <taxon>Propionibacteriales</taxon>
        <taxon>Nocardioidaceae</taxon>
        <taxon>Nocardioides</taxon>
    </lineage>
</organism>
<dbReference type="InterPro" id="IPR058923">
    <property type="entry name" value="RCC1-like_dom"/>
</dbReference>
<dbReference type="PANTHER" id="PTHR45982">
    <property type="entry name" value="REGULATOR OF CHROMOSOME CONDENSATION"/>
    <property type="match status" value="1"/>
</dbReference>
<dbReference type="RefSeq" id="WP_345263666.1">
    <property type="nucleotide sequence ID" value="NZ_BAABIM010000001.1"/>
</dbReference>
<dbReference type="SUPFAM" id="SSF50985">
    <property type="entry name" value="RCC1/BLIP-II"/>
    <property type="match status" value="2"/>
</dbReference>
<dbReference type="Proteomes" id="UP001500621">
    <property type="component" value="Unassembled WGS sequence"/>
</dbReference>
<dbReference type="InterPro" id="IPR036691">
    <property type="entry name" value="Endo/exonu/phosph_ase_sf"/>
</dbReference>
<evidence type="ECO:0000259" key="5">
    <source>
        <dbReference type="Pfam" id="PF25390"/>
    </source>
</evidence>
<gene>
    <name evidence="6" type="ORF">GCM10023226_12120</name>
</gene>